<accession>A0A235EVG6</accession>
<feature type="transmembrane region" description="Helical" evidence="2">
    <location>
        <begin position="58"/>
        <end position="75"/>
    </location>
</feature>
<name>A0A235EVG6_9RHOO</name>
<evidence type="ECO:0000313" key="4">
    <source>
        <dbReference type="Proteomes" id="UP000215181"/>
    </source>
</evidence>
<gene>
    <name evidence="3" type="ORF">CGK74_14915</name>
</gene>
<keyword evidence="4" id="KW-1185">Reference proteome</keyword>
<feature type="region of interest" description="Disordered" evidence="1">
    <location>
        <begin position="1"/>
        <end position="34"/>
    </location>
</feature>
<keyword evidence="2" id="KW-1133">Transmembrane helix</keyword>
<protein>
    <submittedName>
        <fullName evidence="3">Uncharacterized protein</fullName>
    </submittedName>
</protein>
<organism evidence="3 4">
    <name type="scientific">Thauera propionica</name>
    <dbReference type="NCBI Taxonomy" id="2019431"/>
    <lineage>
        <taxon>Bacteria</taxon>
        <taxon>Pseudomonadati</taxon>
        <taxon>Pseudomonadota</taxon>
        <taxon>Betaproteobacteria</taxon>
        <taxon>Rhodocyclales</taxon>
        <taxon>Zoogloeaceae</taxon>
        <taxon>Thauera</taxon>
    </lineage>
</organism>
<dbReference type="Proteomes" id="UP000215181">
    <property type="component" value="Unassembled WGS sequence"/>
</dbReference>
<sequence length="79" mass="8561">MTEKEKGAIPFESAPQGDTASVDSIAPGPERGIYNPLTWRADPIACKRGEIGRTTPEALAWLAFTGLMMLAGWLWEGAR</sequence>
<evidence type="ECO:0000256" key="1">
    <source>
        <dbReference type="SAM" id="MobiDB-lite"/>
    </source>
</evidence>
<dbReference type="AlphaFoldDB" id="A0A235EVG6"/>
<keyword evidence="2" id="KW-0812">Transmembrane</keyword>
<evidence type="ECO:0000256" key="2">
    <source>
        <dbReference type="SAM" id="Phobius"/>
    </source>
</evidence>
<dbReference type="RefSeq" id="WP_094269240.1">
    <property type="nucleotide sequence ID" value="NZ_NOIH01000020.1"/>
</dbReference>
<evidence type="ECO:0000313" key="3">
    <source>
        <dbReference type="EMBL" id="OYD52994.1"/>
    </source>
</evidence>
<keyword evidence="2" id="KW-0472">Membrane</keyword>
<proteinExistence type="predicted"/>
<dbReference type="EMBL" id="NOIH01000020">
    <property type="protein sequence ID" value="OYD52994.1"/>
    <property type="molecule type" value="Genomic_DNA"/>
</dbReference>
<comment type="caution">
    <text evidence="3">The sequence shown here is derived from an EMBL/GenBank/DDBJ whole genome shotgun (WGS) entry which is preliminary data.</text>
</comment>
<reference evidence="3 4" key="1">
    <citation type="submission" date="2017-07" db="EMBL/GenBank/DDBJ databases">
        <title>Thauera sp. KNDSS-Mac4 genome sequence and assembly.</title>
        <authorList>
            <person name="Mayilraj S."/>
        </authorList>
    </citation>
    <scope>NUCLEOTIDE SEQUENCE [LARGE SCALE GENOMIC DNA]</scope>
    <source>
        <strain evidence="3 4">KNDSS-Mac4</strain>
    </source>
</reference>